<evidence type="ECO:0000259" key="1">
    <source>
        <dbReference type="SMART" id="SM00651"/>
    </source>
</evidence>
<evidence type="ECO:0000313" key="3">
    <source>
        <dbReference type="RefSeq" id="XP_006817455.1"/>
    </source>
</evidence>
<dbReference type="SMART" id="SM00651">
    <property type="entry name" value="Sm"/>
    <property type="match status" value="1"/>
</dbReference>
<dbReference type="PANTHER" id="PTHR21196">
    <property type="entry name" value="U7 SNRNA-ASSOCIATED SM-LIKE PROTEIN LSM10"/>
    <property type="match status" value="1"/>
</dbReference>
<dbReference type="InterPro" id="IPR052840">
    <property type="entry name" value="U7_snRNA_Sm-like"/>
</dbReference>
<evidence type="ECO:0000313" key="2">
    <source>
        <dbReference type="Proteomes" id="UP000694865"/>
    </source>
</evidence>
<dbReference type="RefSeq" id="XP_006817455.1">
    <property type="nucleotide sequence ID" value="XM_006817392.1"/>
</dbReference>
<dbReference type="PANTHER" id="PTHR21196:SF1">
    <property type="entry name" value="U7 SNRNA-ASSOCIATED SM-LIKE PROTEIN LSM10"/>
    <property type="match status" value="1"/>
</dbReference>
<name>A0ABM0MBR4_SACKO</name>
<proteinExistence type="predicted"/>
<dbReference type="CDD" id="cd01733">
    <property type="entry name" value="LSm10"/>
    <property type="match status" value="1"/>
</dbReference>
<dbReference type="Proteomes" id="UP000694865">
    <property type="component" value="Unplaced"/>
</dbReference>
<dbReference type="InterPro" id="IPR010920">
    <property type="entry name" value="LSM_dom_sf"/>
</dbReference>
<dbReference type="Gene3D" id="2.30.30.100">
    <property type="match status" value="1"/>
</dbReference>
<accession>A0ABM0MBR4</accession>
<feature type="domain" description="Sm" evidence="1">
    <location>
        <begin position="34"/>
        <end position="99"/>
    </location>
</feature>
<dbReference type="SUPFAM" id="SSF50182">
    <property type="entry name" value="Sm-like ribonucleoproteins"/>
    <property type="match status" value="1"/>
</dbReference>
<organism evidence="2 3">
    <name type="scientific">Saccoglossus kowalevskii</name>
    <name type="common">Acorn worm</name>
    <dbReference type="NCBI Taxonomy" id="10224"/>
    <lineage>
        <taxon>Eukaryota</taxon>
        <taxon>Metazoa</taxon>
        <taxon>Hemichordata</taxon>
        <taxon>Enteropneusta</taxon>
        <taxon>Harrimaniidae</taxon>
        <taxon>Saccoglossus</taxon>
    </lineage>
</organism>
<reference evidence="3" key="1">
    <citation type="submission" date="2025-08" db="UniProtKB">
        <authorList>
            <consortium name="RefSeq"/>
        </authorList>
    </citation>
    <scope>IDENTIFICATION</scope>
    <source>
        <tissue evidence="3">Testes</tissue>
    </source>
</reference>
<dbReference type="Pfam" id="PF01423">
    <property type="entry name" value="LSM"/>
    <property type="match status" value="1"/>
</dbReference>
<gene>
    <name evidence="3" type="primary">LOC100367675</name>
</gene>
<protein>
    <submittedName>
        <fullName evidence="3">Uncharacterized protein LOC100367675</fullName>
    </submittedName>
</protein>
<sequence length="301" mass="34422">MLSSVAFISSQIVRLLSVTNSLKERFHSENTLICLLQALTGKSTVIELRNESTVTGVIDSVDAYMNVFMSDVEFVNADGQVMILSNFFVQGKMIRFVQIPDEVNIVTAIKSQLSSWQERRTRKERVQRRNKARAQLQAVLTPIEELITQYPDANDKNAAYREILAWKLAVDNRLSALVNADQQVIDHYDEDHAEFTETESYEVEIIARFARLLMFVEEFQTIRFQQPVIQQAPLDHNMAALQPDQQIHYKSVHLPYLEIQMYPLFTVIYSLGLNSLIISKPLSTTTLIYPISKSSRTSETA</sequence>
<dbReference type="InterPro" id="IPR001163">
    <property type="entry name" value="Sm_dom_euk/arc"/>
</dbReference>
<dbReference type="GeneID" id="100367675"/>
<keyword evidence="2" id="KW-1185">Reference proteome</keyword>